<dbReference type="EMBL" id="PITK01001464">
    <property type="protein sequence ID" value="TBU10944.1"/>
    <property type="molecule type" value="Genomic_DNA"/>
</dbReference>
<evidence type="ECO:0000259" key="11">
    <source>
        <dbReference type="PROSITE" id="PS50157"/>
    </source>
</evidence>
<protein>
    <recommendedName>
        <fullName evidence="11">C2H2-type domain-containing protein</fullName>
    </recommendedName>
</protein>
<dbReference type="AlphaFoldDB" id="A0A4Q9LRB5"/>
<keyword evidence="7" id="KW-0862">Zinc</keyword>
<keyword evidence="4" id="KW-0690">Ribosome biogenesis</keyword>
<dbReference type="STRING" id="1176355.A0A4Q9LRB5"/>
<name>A0A4Q9LRB5_9MICR</name>
<accession>A0A4Q9LRB5</accession>
<gene>
    <name evidence="12" type="ORF">CWI38_1464p0020</name>
</gene>
<dbReference type="VEuPathDB" id="MicrosporidiaDB:CWI38_1464p0020"/>
<evidence type="ECO:0000256" key="3">
    <source>
        <dbReference type="ARBA" id="ARBA00022490"/>
    </source>
</evidence>
<evidence type="ECO:0000256" key="2">
    <source>
        <dbReference type="ARBA" id="ARBA00004496"/>
    </source>
</evidence>
<dbReference type="OrthoDB" id="24683at2759"/>
<organism evidence="12 13">
    <name type="scientific">Hamiltosporidium tvaerminnensis</name>
    <dbReference type="NCBI Taxonomy" id="1176355"/>
    <lineage>
        <taxon>Eukaryota</taxon>
        <taxon>Fungi</taxon>
        <taxon>Fungi incertae sedis</taxon>
        <taxon>Microsporidia</taxon>
        <taxon>Dubosqiidae</taxon>
        <taxon>Hamiltosporidium</taxon>
    </lineage>
</organism>
<evidence type="ECO:0000256" key="10">
    <source>
        <dbReference type="PROSITE-ProRule" id="PRU00042"/>
    </source>
</evidence>
<keyword evidence="8" id="KW-0539">Nucleus</keyword>
<dbReference type="InterPro" id="IPR022755">
    <property type="entry name" value="Znf_C2H2_jaz"/>
</dbReference>
<evidence type="ECO:0000256" key="1">
    <source>
        <dbReference type="ARBA" id="ARBA00004123"/>
    </source>
</evidence>
<keyword evidence="13" id="KW-1185">Reference proteome</keyword>
<dbReference type="PROSITE" id="PS00028">
    <property type="entry name" value="ZINC_FINGER_C2H2_1"/>
    <property type="match status" value="1"/>
</dbReference>
<dbReference type="PROSITE" id="PS50157">
    <property type="entry name" value="ZINC_FINGER_C2H2_2"/>
    <property type="match status" value="1"/>
</dbReference>
<evidence type="ECO:0000256" key="6">
    <source>
        <dbReference type="ARBA" id="ARBA00022771"/>
    </source>
</evidence>
<evidence type="ECO:0000256" key="9">
    <source>
        <dbReference type="ARBA" id="ARBA00038064"/>
    </source>
</evidence>
<dbReference type="PANTHER" id="PTHR46095">
    <property type="entry name" value="ZINC FINGER PROTEIN 593"/>
    <property type="match status" value="1"/>
</dbReference>
<feature type="domain" description="C2H2-type" evidence="11">
    <location>
        <begin position="50"/>
        <end position="79"/>
    </location>
</feature>
<reference evidence="12 13" key="1">
    <citation type="submission" date="2017-12" db="EMBL/GenBank/DDBJ databases">
        <authorList>
            <person name="Pombert J.-F."/>
            <person name="Haag K.L."/>
            <person name="Ebert D."/>
        </authorList>
    </citation>
    <scope>NUCLEOTIDE SEQUENCE [LARGE SCALE GENOMIC DNA]</scope>
    <source>
        <strain evidence="12">IL-G-3</strain>
    </source>
</reference>
<sequence length="286" mass="34353">MTRFNKSKTKKTITKYRQNKKFETIYGTKSLDQIQKDIKNNTTELNENIYYCIECSRNLNTERDFMAHKKTTTHKRRVKMLKEIQHTQKDAEMAAGLYYIYVSRLLISCGNGKISLLRLILIYRTRFLSPKNKNLLSAHLMHQQRLRHEIGNFEMILPIFHSSNQLVFRARLFLRRMNYIKNFFCKESGKFIPSNLVMKTPAYFEKYEIGNNNDLLELSENLLHKKSRLFVDKTEDLMELADSKIEKEMPNQLEYDEKSDEKVMLKLERIYHIFIKIKELQDWIRE</sequence>
<comment type="similarity">
    <text evidence="9">Belongs to the ZNF593/BUD20 C2H2-type zinc-finger protein family.</text>
</comment>
<dbReference type="InterPro" id="IPR013087">
    <property type="entry name" value="Znf_C2H2_type"/>
</dbReference>
<evidence type="ECO:0000313" key="13">
    <source>
        <dbReference type="Proteomes" id="UP000292282"/>
    </source>
</evidence>
<dbReference type="SUPFAM" id="SSF57667">
    <property type="entry name" value="beta-beta-alpha zinc fingers"/>
    <property type="match status" value="1"/>
</dbReference>
<evidence type="ECO:0000313" key="12">
    <source>
        <dbReference type="EMBL" id="TBU10944.1"/>
    </source>
</evidence>
<comment type="caution">
    <text evidence="12">The sequence shown here is derived from an EMBL/GenBank/DDBJ whole genome shotgun (WGS) entry which is preliminary data.</text>
</comment>
<keyword evidence="5" id="KW-0479">Metal-binding</keyword>
<evidence type="ECO:0000256" key="8">
    <source>
        <dbReference type="ARBA" id="ARBA00023242"/>
    </source>
</evidence>
<keyword evidence="3" id="KW-0963">Cytoplasm</keyword>
<dbReference type="GO" id="GO:0008270">
    <property type="term" value="F:zinc ion binding"/>
    <property type="evidence" value="ECO:0007669"/>
    <property type="project" value="UniProtKB-KW"/>
</dbReference>
<dbReference type="PANTHER" id="PTHR46095:SF1">
    <property type="entry name" value="ZINC FINGER PROTEIN 593"/>
    <property type="match status" value="1"/>
</dbReference>
<dbReference type="Proteomes" id="UP000292282">
    <property type="component" value="Unassembled WGS sequence"/>
</dbReference>
<dbReference type="InterPro" id="IPR036236">
    <property type="entry name" value="Znf_C2H2_sf"/>
</dbReference>
<evidence type="ECO:0000256" key="4">
    <source>
        <dbReference type="ARBA" id="ARBA00022517"/>
    </source>
</evidence>
<proteinExistence type="inferred from homology"/>
<comment type="subcellular location">
    <subcellularLocation>
        <location evidence="2">Cytoplasm</location>
    </subcellularLocation>
    <subcellularLocation>
        <location evidence="1">Nucleus</location>
    </subcellularLocation>
</comment>
<dbReference type="InterPro" id="IPR051879">
    <property type="entry name" value="C2H2-ZF_Maturation_Protein"/>
</dbReference>
<dbReference type="Gene3D" id="3.30.160.60">
    <property type="entry name" value="Classic Zinc Finger"/>
    <property type="match status" value="1"/>
</dbReference>
<evidence type="ECO:0000256" key="7">
    <source>
        <dbReference type="ARBA" id="ARBA00022833"/>
    </source>
</evidence>
<dbReference type="Pfam" id="PF12171">
    <property type="entry name" value="zf-C2H2_jaz"/>
    <property type="match status" value="1"/>
</dbReference>
<evidence type="ECO:0000256" key="5">
    <source>
        <dbReference type="ARBA" id="ARBA00022723"/>
    </source>
</evidence>
<dbReference type="GO" id="GO:0005737">
    <property type="term" value="C:cytoplasm"/>
    <property type="evidence" value="ECO:0007669"/>
    <property type="project" value="UniProtKB-SubCell"/>
</dbReference>
<keyword evidence="6 10" id="KW-0863">Zinc-finger</keyword>
<dbReference type="GO" id="GO:0042254">
    <property type="term" value="P:ribosome biogenesis"/>
    <property type="evidence" value="ECO:0007669"/>
    <property type="project" value="UniProtKB-KW"/>
</dbReference>
<dbReference type="GO" id="GO:0005634">
    <property type="term" value="C:nucleus"/>
    <property type="evidence" value="ECO:0007669"/>
    <property type="project" value="UniProtKB-SubCell"/>
</dbReference>